<dbReference type="EMBL" id="JANBUW010000394">
    <property type="protein sequence ID" value="KAJ2847059.1"/>
    <property type="molecule type" value="Genomic_DNA"/>
</dbReference>
<dbReference type="EC" id="6.2.1.3" evidence="4"/>
<keyword evidence="4" id="KW-0436">Ligase</keyword>
<evidence type="ECO:0000313" key="4">
    <source>
        <dbReference type="EMBL" id="KAJ2847059.1"/>
    </source>
</evidence>
<feature type="domain" description="AMP-dependent synthetase/ligase" evidence="3">
    <location>
        <begin position="71"/>
        <end position="295"/>
    </location>
</feature>
<dbReference type="PANTHER" id="PTHR43272:SF33">
    <property type="entry name" value="AMP-BINDING DOMAIN-CONTAINING PROTEIN-RELATED"/>
    <property type="match status" value="1"/>
</dbReference>
<dbReference type="InterPro" id="IPR042099">
    <property type="entry name" value="ANL_N_sf"/>
</dbReference>
<feature type="non-terminal residue" evidence="4">
    <location>
        <position position="296"/>
    </location>
</feature>
<dbReference type="AlphaFoldDB" id="A0A9W8ICX7"/>
<keyword evidence="5" id="KW-1185">Reference proteome</keyword>
<name>A0A9W8ICX7_9FUNG</name>
<dbReference type="SUPFAM" id="SSF56801">
    <property type="entry name" value="Acetyl-CoA synthetase-like"/>
    <property type="match status" value="1"/>
</dbReference>
<evidence type="ECO:0000256" key="2">
    <source>
        <dbReference type="ARBA" id="ARBA00022840"/>
    </source>
</evidence>
<dbReference type="PANTHER" id="PTHR43272">
    <property type="entry name" value="LONG-CHAIN-FATTY-ACID--COA LIGASE"/>
    <property type="match status" value="1"/>
</dbReference>
<accession>A0A9W8ICX7</accession>
<dbReference type="Pfam" id="PF00501">
    <property type="entry name" value="AMP-binding"/>
    <property type="match status" value="1"/>
</dbReference>
<dbReference type="OrthoDB" id="1700726at2759"/>
<evidence type="ECO:0000313" key="5">
    <source>
        <dbReference type="Proteomes" id="UP001139887"/>
    </source>
</evidence>
<gene>
    <name evidence="4" type="primary">FAA2_5</name>
    <name evidence="4" type="ORF">IWW36_004048</name>
</gene>
<evidence type="ECO:0000259" key="3">
    <source>
        <dbReference type="Pfam" id="PF00501"/>
    </source>
</evidence>
<comment type="caution">
    <text evidence="4">The sequence shown here is derived from an EMBL/GenBank/DDBJ whole genome shotgun (WGS) entry which is preliminary data.</text>
</comment>
<proteinExistence type="predicted"/>
<dbReference type="Gene3D" id="3.40.50.12780">
    <property type="entry name" value="N-terminal domain of ligase-like"/>
    <property type="match status" value="1"/>
</dbReference>
<dbReference type="GO" id="GO:0005783">
    <property type="term" value="C:endoplasmic reticulum"/>
    <property type="evidence" value="ECO:0007669"/>
    <property type="project" value="TreeGrafter"/>
</dbReference>
<dbReference type="GO" id="GO:0004467">
    <property type="term" value="F:long-chain fatty acid-CoA ligase activity"/>
    <property type="evidence" value="ECO:0007669"/>
    <property type="project" value="UniProtKB-EC"/>
</dbReference>
<dbReference type="GO" id="GO:0005524">
    <property type="term" value="F:ATP binding"/>
    <property type="evidence" value="ECO:0007669"/>
    <property type="project" value="UniProtKB-KW"/>
</dbReference>
<reference evidence="4" key="1">
    <citation type="submission" date="2022-07" db="EMBL/GenBank/DDBJ databases">
        <title>Phylogenomic reconstructions and comparative analyses of Kickxellomycotina fungi.</title>
        <authorList>
            <person name="Reynolds N.K."/>
            <person name="Stajich J.E."/>
            <person name="Barry K."/>
            <person name="Grigoriev I.V."/>
            <person name="Crous P."/>
            <person name="Smith M.E."/>
        </authorList>
    </citation>
    <scope>NUCLEOTIDE SEQUENCE</scope>
    <source>
        <strain evidence="4">NRRL 1566</strain>
    </source>
</reference>
<dbReference type="Proteomes" id="UP001139887">
    <property type="component" value="Unassembled WGS sequence"/>
</dbReference>
<protein>
    <submittedName>
        <fullName evidence="4">Medium-chain fatty acid-CoA ligase faa2</fullName>
        <ecNumber evidence="4">6.2.1.3</ecNumber>
    </submittedName>
</protein>
<organism evidence="4 5">
    <name type="scientific">Coemansia brasiliensis</name>
    <dbReference type="NCBI Taxonomy" id="2650707"/>
    <lineage>
        <taxon>Eukaryota</taxon>
        <taxon>Fungi</taxon>
        <taxon>Fungi incertae sedis</taxon>
        <taxon>Zoopagomycota</taxon>
        <taxon>Kickxellomycotina</taxon>
        <taxon>Kickxellomycetes</taxon>
        <taxon>Kickxellales</taxon>
        <taxon>Kickxellaceae</taxon>
        <taxon>Coemansia</taxon>
    </lineage>
</organism>
<dbReference type="GO" id="GO:0016020">
    <property type="term" value="C:membrane"/>
    <property type="evidence" value="ECO:0007669"/>
    <property type="project" value="TreeGrafter"/>
</dbReference>
<keyword evidence="1" id="KW-0547">Nucleotide-binding</keyword>
<evidence type="ECO:0000256" key="1">
    <source>
        <dbReference type="ARBA" id="ARBA00022741"/>
    </source>
</evidence>
<keyword evidence="2" id="KW-0067">ATP-binding</keyword>
<sequence length="296" mass="33017">MESYKVPSSEIPGFSAIYRNPYFKDGTCSEFFSEITTMYELFQHNVTKYSEGEFLGMRKLISHKKTPIFGSYEWMTGKQASVFVDEFGAGLEHVYTKYVSSVAQDSSAQQPLGIYSVNRPEWILTEMAGFRSRKMSVGISDATGVLSAEHMINDSKVPVVVCSMDKIPRILERINEVPSLKAIICMDKFDCSHTSISTLAFNANAVKELKARAESLGLAMLDMDEVREIGRDKPTTPKLPEPDDTSIICYTSGSTSSQKGVIVTHRAIVHSTKAFVLSLNLKDETYMPFMPLVHIS</sequence>
<dbReference type="InterPro" id="IPR000873">
    <property type="entry name" value="AMP-dep_synth/lig_dom"/>
</dbReference>